<organism evidence="1 2">
    <name type="scientific">Allokutzneria multivorans</name>
    <dbReference type="NCBI Taxonomy" id="1142134"/>
    <lineage>
        <taxon>Bacteria</taxon>
        <taxon>Bacillati</taxon>
        <taxon>Actinomycetota</taxon>
        <taxon>Actinomycetes</taxon>
        <taxon>Pseudonocardiales</taxon>
        <taxon>Pseudonocardiaceae</taxon>
        <taxon>Allokutzneria</taxon>
    </lineage>
</organism>
<evidence type="ECO:0000313" key="2">
    <source>
        <dbReference type="Proteomes" id="UP001501747"/>
    </source>
</evidence>
<gene>
    <name evidence="1" type="ORF">GCM10022247_69600</name>
</gene>
<protein>
    <submittedName>
        <fullName evidence="1">Uncharacterized protein</fullName>
    </submittedName>
</protein>
<reference evidence="2" key="1">
    <citation type="journal article" date="2019" name="Int. J. Syst. Evol. Microbiol.">
        <title>The Global Catalogue of Microorganisms (GCM) 10K type strain sequencing project: providing services to taxonomists for standard genome sequencing and annotation.</title>
        <authorList>
            <consortium name="The Broad Institute Genomics Platform"/>
            <consortium name="The Broad Institute Genome Sequencing Center for Infectious Disease"/>
            <person name="Wu L."/>
            <person name="Ma J."/>
        </authorList>
    </citation>
    <scope>NUCLEOTIDE SEQUENCE [LARGE SCALE GENOMIC DNA]</scope>
    <source>
        <strain evidence="2">JCM 17342</strain>
    </source>
</reference>
<dbReference type="Proteomes" id="UP001501747">
    <property type="component" value="Unassembled WGS sequence"/>
</dbReference>
<keyword evidence="2" id="KW-1185">Reference proteome</keyword>
<comment type="caution">
    <text evidence="1">The sequence shown here is derived from an EMBL/GenBank/DDBJ whole genome shotgun (WGS) entry which is preliminary data.</text>
</comment>
<accession>A0ABP7U1U6</accession>
<dbReference type="EMBL" id="BAABAL010000026">
    <property type="protein sequence ID" value="GAA4034488.1"/>
    <property type="molecule type" value="Genomic_DNA"/>
</dbReference>
<proteinExistence type="predicted"/>
<name>A0ABP7U1U6_9PSEU</name>
<sequence>MKYPNGPFSAFKYLKDPFSAFAVVIHYEYRALLRPPHSGWRSGGCDGRPELADLAQESVFAGTVRMCASPGPVRLAPRSPAPPPCWWLRSPDSCSRSW</sequence>
<evidence type="ECO:0000313" key="1">
    <source>
        <dbReference type="EMBL" id="GAA4034488.1"/>
    </source>
</evidence>